<name>A0A1M4E257_9ACTN</name>
<keyword evidence="2" id="KW-0812">Transmembrane</keyword>
<dbReference type="EMBL" id="LT559118">
    <property type="protein sequence ID" value="SBO92909.1"/>
    <property type="molecule type" value="Genomic_DNA"/>
</dbReference>
<proteinExistence type="predicted"/>
<feature type="region of interest" description="Disordered" evidence="1">
    <location>
        <begin position="60"/>
        <end position="144"/>
    </location>
</feature>
<evidence type="ECO:0000256" key="2">
    <source>
        <dbReference type="SAM" id="Phobius"/>
    </source>
</evidence>
<sequence length="144" mass="14326">MGRRGLVWGGVVVAVVAAGALIWYFVRVGLDDADKLASVIGLFCAVAGLGVAIYGLRARPERQSSEPGAPASGQQGPEPGGSASGQQSPEPGVTASGPRSVAVGGDNTGVISTGDGATTIDMRAEASGEGRVYQAGGDQTINEK</sequence>
<organism evidence="3">
    <name type="scientific">Nonomuraea gerenzanensis</name>
    <dbReference type="NCBI Taxonomy" id="93944"/>
    <lineage>
        <taxon>Bacteria</taxon>
        <taxon>Bacillati</taxon>
        <taxon>Actinomycetota</taxon>
        <taxon>Actinomycetes</taxon>
        <taxon>Streptosporangiales</taxon>
        <taxon>Streptosporangiaceae</taxon>
        <taxon>Nonomuraea</taxon>
    </lineage>
</organism>
<gene>
    <name evidence="3" type="ORF">BN4615_P2423</name>
</gene>
<accession>A0A1M4E257</accession>
<protein>
    <submittedName>
        <fullName evidence="3">Uncharacterized protein</fullName>
    </submittedName>
</protein>
<dbReference type="AlphaFoldDB" id="A0A1M4E257"/>
<evidence type="ECO:0000313" key="3">
    <source>
        <dbReference type="EMBL" id="SBO92909.1"/>
    </source>
</evidence>
<feature type="transmembrane region" description="Helical" evidence="2">
    <location>
        <begin position="38"/>
        <end position="56"/>
    </location>
</feature>
<evidence type="ECO:0000256" key="1">
    <source>
        <dbReference type="SAM" id="MobiDB-lite"/>
    </source>
</evidence>
<keyword evidence="2" id="KW-1133">Transmembrane helix</keyword>
<keyword evidence="2" id="KW-0472">Membrane</keyword>
<dbReference type="RefSeq" id="WP_225272149.1">
    <property type="nucleotide sequence ID" value="NZ_CP084058.1"/>
</dbReference>
<reference evidence="3" key="1">
    <citation type="submission" date="2016-04" db="EMBL/GenBank/DDBJ databases">
        <authorList>
            <person name="Evans L.H."/>
            <person name="Alamgir A."/>
            <person name="Owens N."/>
            <person name="Weber N.D."/>
            <person name="Virtaneva K."/>
            <person name="Barbian K."/>
            <person name="Babar A."/>
            <person name="Rosenke K."/>
        </authorList>
    </citation>
    <scope>NUCLEOTIDE SEQUENCE</scope>
    <source>
        <strain evidence="3">Nono1</strain>
    </source>
</reference>
<feature type="transmembrane region" description="Helical" evidence="2">
    <location>
        <begin position="7"/>
        <end position="26"/>
    </location>
</feature>